<keyword evidence="3" id="KW-1185">Reference proteome</keyword>
<organism evidence="2 3">
    <name type="scientific">Spiroplasma sabaudiense Ar-1343</name>
    <dbReference type="NCBI Taxonomy" id="1276257"/>
    <lineage>
        <taxon>Bacteria</taxon>
        <taxon>Bacillati</taxon>
        <taxon>Mycoplasmatota</taxon>
        <taxon>Mollicutes</taxon>
        <taxon>Entomoplasmatales</taxon>
        <taxon>Spiroplasmataceae</taxon>
        <taxon>Spiroplasma</taxon>
    </lineage>
</organism>
<accession>W6AAW4</accession>
<dbReference type="RefSeq" id="WP_025251444.1">
    <property type="nucleotide sequence ID" value="NZ_CP006934.1"/>
</dbReference>
<dbReference type="KEGG" id="ssab:SSABA_v1c09090"/>
<feature type="transmembrane region" description="Helical" evidence="1">
    <location>
        <begin position="21"/>
        <end position="41"/>
    </location>
</feature>
<feature type="transmembrane region" description="Helical" evidence="1">
    <location>
        <begin position="140"/>
        <end position="163"/>
    </location>
</feature>
<feature type="transmembrane region" description="Helical" evidence="1">
    <location>
        <begin position="110"/>
        <end position="134"/>
    </location>
</feature>
<dbReference type="Proteomes" id="UP000019265">
    <property type="component" value="Chromosome"/>
</dbReference>
<reference evidence="2 3" key="1">
    <citation type="journal article" date="2014" name="Genome Biol. Evol.">
        <title>Molecular evolution of the substrate utilization strategies and putative virulence factors in mosquito-associated Spiroplasma species.</title>
        <authorList>
            <person name="Chang T.H."/>
            <person name="Lo W.S."/>
            <person name="Ku C."/>
            <person name="Chen L.L."/>
            <person name="Kuo C.H."/>
        </authorList>
    </citation>
    <scope>NUCLEOTIDE SEQUENCE [LARGE SCALE GENOMIC DNA]</scope>
    <source>
        <strain evidence="2">Ar-1343</strain>
    </source>
</reference>
<protein>
    <submittedName>
        <fullName evidence="2">Uncharacterized protein</fullName>
    </submittedName>
</protein>
<evidence type="ECO:0000313" key="3">
    <source>
        <dbReference type="Proteomes" id="UP000019265"/>
    </source>
</evidence>
<keyword evidence="1" id="KW-0472">Membrane</keyword>
<dbReference type="HOGENOM" id="CLU_483047_0_0_14"/>
<keyword evidence="1" id="KW-1133">Transmembrane helix</keyword>
<evidence type="ECO:0000256" key="1">
    <source>
        <dbReference type="SAM" id="Phobius"/>
    </source>
</evidence>
<keyword evidence="1" id="KW-0812">Transmembrane</keyword>
<dbReference type="AlphaFoldDB" id="W6AAW4"/>
<evidence type="ECO:0000313" key="2">
    <source>
        <dbReference type="EMBL" id="AHI54308.1"/>
    </source>
</evidence>
<name>W6AAW4_9MOLU</name>
<feature type="transmembrane region" description="Helical" evidence="1">
    <location>
        <begin position="61"/>
        <end position="83"/>
    </location>
</feature>
<feature type="transmembrane region" description="Helical" evidence="1">
    <location>
        <begin position="526"/>
        <end position="547"/>
    </location>
</feature>
<proteinExistence type="predicted"/>
<feature type="transmembrane region" description="Helical" evidence="1">
    <location>
        <begin position="175"/>
        <end position="196"/>
    </location>
</feature>
<dbReference type="STRING" id="1276257.SSABA_v1c09090"/>
<dbReference type="OrthoDB" id="9841792at2"/>
<gene>
    <name evidence="2" type="ORF">SSABA_v1c09090</name>
</gene>
<dbReference type="PATRIC" id="fig|1276257.3.peg.925"/>
<dbReference type="EMBL" id="CP006934">
    <property type="protein sequence ID" value="AHI54308.1"/>
    <property type="molecule type" value="Genomic_DNA"/>
</dbReference>
<sequence>MKIKSKLFWYNTKLLVKTPSLIATAALTIVSSVSLSIMLMINFRNSDLAFAKINSFVNLFIVKFILQILLYGCFQVLVVFDLFNKQLENGKINLELRSGQTPRQIYWDKLLLTLFLGFSLLATNFLLDCLLSFWGVYNYMFIRVLYSYLFLGLLIILVSTVSITTMTGLKMIASLIVSISFVITVGFSQISGGIIVNTSKEKLSQFSNLAPLTNLETYYSWEFYKTIKLSQAQEDLQQFYKFLEIQDSSDEYFTMTQLPEQLPEVVLVINEIFKDNSDYKITIQNTDSSFLPFNTPKNFDFEAYHKRKMRSAIDYLVTNYQNNFSNHNYLPMFKFIQDNIKDFEKVFNLSNGFMDEGFYPFSRIDYRKKYEFEPELWQFYNNSYGAVFSSWIVLNLGKSVYSVSNDLISFIYKYDNQFSPIVKTHLILNPLVQFSQMGFGATNPRVIDDIYKTNMSAFWYYNFVNTQIKVKYKENSTAKLHKMITGDSGPLVKDGLQLDFGSEVDDIISYYDLVNNLKVTEVVPIWAMYIEYITISLVLIIIGKYSFKKTVFN</sequence>